<comment type="caution">
    <text evidence="1">The sequence shown here is derived from an EMBL/GenBank/DDBJ whole genome shotgun (WGS) entry which is preliminary data.</text>
</comment>
<evidence type="ECO:0000313" key="1">
    <source>
        <dbReference type="EMBL" id="GFT58492.1"/>
    </source>
</evidence>
<name>A0A8X6TZ18_NEPPI</name>
<sequence>MDKFVCSLQSRIYALLLLAAWHRGIGVLWENSPPTSFERETKDIKRSRQICEQHHNEINPQRIFSHVDISGKEAADSLGKDSMNDPLPNNKA</sequence>
<protein>
    <submittedName>
        <fullName evidence="1">Uncharacterized protein</fullName>
    </submittedName>
</protein>
<dbReference type="AlphaFoldDB" id="A0A8X6TZ18"/>
<accession>A0A8X6TZ18</accession>
<proteinExistence type="predicted"/>
<dbReference type="EMBL" id="BMAW01018457">
    <property type="protein sequence ID" value="GFT58492.1"/>
    <property type="molecule type" value="Genomic_DNA"/>
</dbReference>
<gene>
    <name evidence="1" type="ORF">NPIL_259131</name>
</gene>
<dbReference type="Proteomes" id="UP000887013">
    <property type="component" value="Unassembled WGS sequence"/>
</dbReference>
<evidence type="ECO:0000313" key="2">
    <source>
        <dbReference type="Proteomes" id="UP000887013"/>
    </source>
</evidence>
<keyword evidence="2" id="KW-1185">Reference proteome</keyword>
<organism evidence="1 2">
    <name type="scientific">Nephila pilipes</name>
    <name type="common">Giant wood spider</name>
    <name type="synonym">Nephila maculata</name>
    <dbReference type="NCBI Taxonomy" id="299642"/>
    <lineage>
        <taxon>Eukaryota</taxon>
        <taxon>Metazoa</taxon>
        <taxon>Ecdysozoa</taxon>
        <taxon>Arthropoda</taxon>
        <taxon>Chelicerata</taxon>
        <taxon>Arachnida</taxon>
        <taxon>Araneae</taxon>
        <taxon>Araneomorphae</taxon>
        <taxon>Entelegynae</taxon>
        <taxon>Araneoidea</taxon>
        <taxon>Nephilidae</taxon>
        <taxon>Nephila</taxon>
    </lineage>
</organism>
<reference evidence="1" key="1">
    <citation type="submission" date="2020-08" db="EMBL/GenBank/DDBJ databases">
        <title>Multicomponent nature underlies the extraordinary mechanical properties of spider dragline silk.</title>
        <authorList>
            <person name="Kono N."/>
            <person name="Nakamura H."/>
            <person name="Mori M."/>
            <person name="Yoshida Y."/>
            <person name="Ohtoshi R."/>
            <person name="Malay A.D."/>
            <person name="Moran D.A.P."/>
            <person name="Tomita M."/>
            <person name="Numata K."/>
            <person name="Arakawa K."/>
        </authorList>
    </citation>
    <scope>NUCLEOTIDE SEQUENCE</scope>
</reference>